<keyword evidence="5" id="KW-1185">Reference proteome</keyword>
<evidence type="ECO:0000313" key="4">
    <source>
        <dbReference type="Proteomes" id="UP000230605"/>
    </source>
</evidence>
<protein>
    <recommendedName>
        <fullName evidence="6">Cell wall galactomannoprotein</fullName>
    </recommendedName>
</protein>
<keyword evidence="1" id="KW-0732">Signal</keyword>
<dbReference type="Pfam" id="PF12296">
    <property type="entry name" value="HsbA"/>
    <property type="match status" value="1"/>
</dbReference>
<evidence type="ECO:0008006" key="6">
    <source>
        <dbReference type="Google" id="ProtNLM"/>
    </source>
</evidence>
<evidence type="ECO:0000313" key="2">
    <source>
        <dbReference type="EMBL" id="PIA91000.1"/>
    </source>
</evidence>
<reference evidence="2 4" key="1">
    <citation type="submission" date="2015-10" db="EMBL/GenBank/DDBJ databases">
        <title>The cercosporin biosynthetic gene cluster was horizontally transferred to several fungal lineages and shown to be expanded in Cercospora beticola based on microsynteny with recipient genomes.</title>
        <authorList>
            <person name="De Jonge R."/>
            <person name="Ebert M.K."/>
            <person name="Suttle J.C."/>
            <person name="Jurick Ii W.M."/>
            <person name="Secor G.A."/>
            <person name="Thomma B.P."/>
            <person name="Van De Peer Y."/>
            <person name="Bolton M.D."/>
        </authorList>
    </citation>
    <scope>NUCLEOTIDE SEQUENCE [LARGE SCALE GENOMIC DNA]</scope>
    <source>
        <strain evidence="2 4">09-40</strain>
    </source>
</reference>
<dbReference type="Proteomes" id="UP001302367">
    <property type="component" value="Chromosome 9"/>
</dbReference>
<reference evidence="3 5" key="2">
    <citation type="submission" date="2023-09" db="EMBL/GenBank/DDBJ databases">
        <title>Complete-Gapless Cercospora beticola genome.</title>
        <authorList>
            <person name="Wyatt N.A."/>
            <person name="Spanner R.E."/>
            <person name="Bolton M.D."/>
        </authorList>
    </citation>
    <scope>NUCLEOTIDE SEQUENCE [LARGE SCALE GENOMIC DNA]</scope>
    <source>
        <strain evidence="3">Cb09-40</strain>
    </source>
</reference>
<name>A0A2G5HEM1_CERBT</name>
<sequence length="198" mass="21459">MRFLATVLLGAIPTASAQYSAYLVGCIGQIQQQIEALDYTVAGFDGAPLTGVSDILGIQTQADSLGRTIQSCTYIAYDTPLLNSQDSEIVSAAILQLRPIVEDLLTRLQFLRPKFDSAFFGVFSVSKQIQQVLTDQKALTVAFAHEVTKKLSGAYREKAPELTDEFKDAFDVAIAEYAVADGIQLPGIPIPPFVPKKV</sequence>
<dbReference type="GO" id="GO:0005576">
    <property type="term" value="C:extracellular region"/>
    <property type="evidence" value="ECO:0007669"/>
    <property type="project" value="TreeGrafter"/>
</dbReference>
<evidence type="ECO:0000256" key="1">
    <source>
        <dbReference type="SAM" id="SignalP"/>
    </source>
</evidence>
<gene>
    <name evidence="2" type="ORF">CB0940_11110</name>
    <name evidence="3" type="ORF">RHO25_012604</name>
</gene>
<evidence type="ECO:0000313" key="5">
    <source>
        <dbReference type="Proteomes" id="UP001302367"/>
    </source>
</evidence>
<feature type="signal peptide" evidence="1">
    <location>
        <begin position="1"/>
        <end position="17"/>
    </location>
</feature>
<dbReference type="InterPro" id="IPR021054">
    <property type="entry name" value="Cell_wall_mannoprotein_1"/>
</dbReference>
<dbReference type="PANTHER" id="PTHR38123">
    <property type="entry name" value="CELL WALL SERINE-THREONINE-RICH GALACTOMANNOPROTEIN MP1 (AFU_ORTHOLOGUE AFUA_4G03240)"/>
    <property type="match status" value="1"/>
</dbReference>
<feature type="chain" id="PRO_5013579440" description="Cell wall galactomannoprotein" evidence="1">
    <location>
        <begin position="18"/>
        <end position="198"/>
    </location>
</feature>
<dbReference type="AlphaFoldDB" id="A0A2G5HEM1"/>
<evidence type="ECO:0000313" key="3">
    <source>
        <dbReference type="EMBL" id="WPB07940.1"/>
    </source>
</evidence>
<dbReference type="Gene3D" id="1.20.1280.140">
    <property type="match status" value="1"/>
</dbReference>
<dbReference type="EMBL" id="CP134192">
    <property type="protein sequence ID" value="WPB07940.1"/>
    <property type="molecule type" value="Genomic_DNA"/>
</dbReference>
<proteinExistence type="predicted"/>
<dbReference type="OrthoDB" id="3630823at2759"/>
<dbReference type="PANTHER" id="PTHR38123:SF4">
    <property type="entry name" value="CELL WALL GALACTOMANNOPROTEIN, PUTATIVE (AFU_ORTHOLOGUE AFUA_4G00870)-RELATED"/>
    <property type="match status" value="1"/>
</dbReference>
<dbReference type="Proteomes" id="UP000230605">
    <property type="component" value="Chromosome 9"/>
</dbReference>
<dbReference type="EMBL" id="LKMD01000107">
    <property type="protein sequence ID" value="PIA91000.1"/>
    <property type="molecule type" value="Genomic_DNA"/>
</dbReference>
<accession>A0A2G5HEM1</accession>
<organism evidence="2 4">
    <name type="scientific">Cercospora beticola</name>
    <name type="common">Sugarbeet leaf spot fungus</name>
    <dbReference type="NCBI Taxonomy" id="122368"/>
    <lineage>
        <taxon>Eukaryota</taxon>
        <taxon>Fungi</taxon>
        <taxon>Dikarya</taxon>
        <taxon>Ascomycota</taxon>
        <taxon>Pezizomycotina</taxon>
        <taxon>Dothideomycetes</taxon>
        <taxon>Dothideomycetidae</taxon>
        <taxon>Mycosphaerellales</taxon>
        <taxon>Mycosphaerellaceae</taxon>
        <taxon>Cercospora</taxon>
    </lineage>
</organism>